<evidence type="ECO:0000259" key="1">
    <source>
        <dbReference type="Pfam" id="PF00551"/>
    </source>
</evidence>
<evidence type="ECO:0000313" key="3">
    <source>
        <dbReference type="EMBL" id="SBS31359.1"/>
    </source>
</evidence>
<dbReference type="OrthoDB" id="9802815at2"/>
<dbReference type="PANTHER" id="PTHR11138">
    <property type="entry name" value="METHIONYL-TRNA FORMYLTRANSFERASE"/>
    <property type="match status" value="1"/>
</dbReference>
<dbReference type="Pfam" id="PF00551">
    <property type="entry name" value="Formyl_trans_N"/>
    <property type="match status" value="1"/>
</dbReference>
<evidence type="ECO:0000259" key="2">
    <source>
        <dbReference type="Pfam" id="PF02911"/>
    </source>
</evidence>
<feature type="domain" description="Formyl transferase N-terminal" evidence="1">
    <location>
        <begin position="72"/>
        <end position="166"/>
    </location>
</feature>
<dbReference type="SUPFAM" id="SSF50486">
    <property type="entry name" value="FMT C-terminal domain-like"/>
    <property type="match status" value="1"/>
</dbReference>
<name>A0A1A8TDT2_9GAMM</name>
<accession>A0A1A8TDT2</accession>
<dbReference type="Pfam" id="PF02911">
    <property type="entry name" value="Formyl_trans_C"/>
    <property type="match status" value="1"/>
</dbReference>
<evidence type="ECO:0000313" key="4">
    <source>
        <dbReference type="Proteomes" id="UP000092627"/>
    </source>
</evidence>
<dbReference type="EMBL" id="FLOC01000010">
    <property type="protein sequence ID" value="SBS31359.1"/>
    <property type="molecule type" value="Genomic_DNA"/>
</dbReference>
<dbReference type="Proteomes" id="UP000092627">
    <property type="component" value="Unassembled WGS sequence"/>
</dbReference>
<dbReference type="InterPro" id="IPR002376">
    <property type="entry name" value="Formyl_transf_N"/>
</dbReference>
<dbReference type="InterPro" id="IPR036477">
    <property type="entry name" value="Formyl_transf_N_sf"/>
</dbReference>
<dbReference type="AlphaFoldDB" id="A0A1A8TDT2"/>
<feature type="domain" description="Formyl transferase C-terminal" evidence="2">
    <location>
        <begin position="207"/>
        <end position="289"/>
    </location>
</feature>
<dbReference type="GO" id="GO:0005829">
    <property type="term" value="C:cytosol"/>
    <property type="evidence" value="ECO:0007669"/>
    <property type="project" value="TreeGrafter"/>
</dbReference>
<dbReference type="InterPro" id="IPR005793">
    <property type="entry name" value="Formyl_trans_C"/>
</dbReference>
<gene>
    <name evidence="3" type="primary">arnA</name>
    <name evidence="3" type="ORF">MAQ5080_01941</name>
</gene>
<dbReference type="Gene3D" id="3.40.50.12230">
    <property type="match status" value="1"/>
</dbReference>
<dbReference type="STRING" id="295068.MAQ5080_01941"/>
<reference evidence="3 4" key="1">
    <citation type="submission" date="2016-06" db="EMBL/GenBank/DDBJ databases">
        <authorList>
            <person name="Kjaerup R.B."/>
            <person name="Dalgaard T.S."/>
            <person name="Juul-Madsen H.R."/>
        </authorList>
    </citation>
    <scope>NUCLEOTIDE SEQUENCE [LARGE SCALE GENOMIC DNA]</scope>
    <source>
        <strain evidence="3 4">CECT 5080</strain>
    </source>
</reference>
<keyword evidence="4" id="KW-1185">Reference proteome</keyword>
<dbReference type="RefSeq" id="WP_067209186.1">
    <property type="nucleotide sequence ID" value="NZ_FLOC01000010.1"/>
</dbReference>
<dbReference type="SUPFAM" id="SSF53328">
    <property type="entry name" value="Formyltransferase"/>
    <property type="match status" value="1"/>
</dbReference>
<dbReference type="InterPro" id="IPR011034">
    <property type="entry name" value="Formyl_transferase-like_C_sf"/>
</dbReference>
<dbReference type="PANTHER" id="PTHR11138:SF5">
    <property type="entry name" value="METHIONYL-TRNA FORMYLTRANSFERASE, MITOCHONDRIAL"/>
    <property type="match status" value="1"/>
</dbReference>
<protein>
    <submittedName>
        <fullName evidence="3">Bifunctional polymyxin resistance protein ArnA</fullName>
    </submittedName>
</protein>
<sequence>MNVTDNLRITVITSSPSSSFGLISYLAQLNKLAGVLFYGAWDQEKASIAEQFKQANIAFQYSLINDIDTPMTALNAWNSQLSIVFCCREKIPMQIASIPEYGTLNFHGSPLPNYRGADPVYWQIRNGETLSALTAHQLTEELDQGAIVAQQVINIGPYDTAHRLFSNLIQAIPDLLKGIFEQLDQYGRLQKQQQLGECLHTAPRVTEVDLNINWQQITASQLCNQVRAGNPQHGGARLQMGQGHAQLLQATPSQLPNYGASPGTVIHLTPEQDLIVALSDESIRLDIIANNDGVLDGYRFAQTCYLSAGARFT</sequence>
<organism evidence="3 4">
    <name type="scientific">Marinomonas aquimarina</name>
    <dbReference type="NCBI Taxonomy" id="295068"/>
    <lineage>
        <taxon>Bacteria</taxon>
        <taxon>Pseudomonadati</taxon>
        <taxon>Pseudomonadota</taxon>
        <taxon>Gammaproteobacteria</taxon>
        <taxon>Oceanospirillales</taxon>
        <taxon>Oceanospirillaceae</taxon>
        <taxon>Marinomonas</taxon>
    </lineage>
</organism>
<proteinExistence type="predicted"/>
<dbReference type="GO" id="GO:0004479">
    <property type="term" value="F:methionyl-tRNA formyltransferase activity"/>
    <property type="evidence" value="ECO:0007669"/>
    <property type="project" value="TreeGrafter"/>
</dbReference>